<dbReference type="SUPFAM" id="SSF52540">
    <property type="entry name" value="P-loop containing nucleoside triphosphate hydrolases"/>
    <property type="match status" value="1"/>
</dbReference>
<dbReference type="Proteomes" id="UP001311232">
    <property type="component" value="Unassembled WGS sequence"/>
</dbReference>
<feature type="region of interest" description="Disordered" evidence="1">
    <location>
        <begin position="61"/>
        <end position="81"/>
    </location>
</feature>
<name>A0AAV9S9K1_9TELE</name>
<sequence length="494" mass="56793">MCKMSQPDLFSKSPPRVSEDPCEGGNTKKGGNDSTEKNSEVDSNDPVKSLREKVLKEVGLTSTAFIGPAFPPQTQSAKSDIEDTLSIFYKELEKIDTPDGLGDNPERDAQPNHSLPELPSRKDSQDVPDGKFFSMAGSAENSYQSNSGPTKSCWPHWHQNEPYYLKRQRPVGNQWDYTLPPNGPLFPRFHRPAFPHQSHQSAYSNPQSTPGHIEVNPNSSGMTNQHQKDFHLPPFSRFPTPNVFIPSSQGFHENPPQHFGWNEQSFYDTDMNNVPVKWSGDRREEWQRCVEDYDRPQRFMSENKPWEQQPHYQPYEERCEYQSRLVLILMRGLPGSGKTTLARELLSSGPSGIILSTDDYFAEKEGYRYDPGLLGAAHEWNQSRAKDALQDGRSPIIIDNTNLQAWEMKPYVKMALERGYEVDFCEPDTRWKFDPYELEKRNKHGVPQEKIAQMMDRFSFPISIDIVMGSQEPVHVNQRRQPEQPQIRKKMHFC</sequence>
<feature type="compositionally biased region" description="Basic and acidic residues" evidence="1">
    <location>
        <begin position="119"/>
        <end position="129"/>
    </location>
</feature>
<feature type="compositionally biased region" description="Polar residues" evidence="1">
    <location>
        <begin position="139"/>
        <end position="150"/>
    </location>
</feature>
<feature type="compositionally biased region" description="Basic and acidic residues" evidence="1">
    <location>
        <begin position="30"/>
        <end position="40"/>
    </location>
</feature>
<protein>
    <recommendedName>
        <fullName evidence="4">NEDD4-binding protein 2-like 2</fullName>
    </recommendedName>
</protein>
<dbReference type="Pfam" id="PF13671">
    <property type="entry name" value="AAA_33"/>
    <property type="match status" value="1"/>
</dbReference>
<comment type="caution">
    <text evidence="2">The sequence shown here is derived from an EMBL/GenBank/DDBJ whole genome shotgun (WGS) entry which is preliminary data.</text>
</comment>
<evidence type="ECO:0000313" key="3">
    <source>
        <dbReference type="Proteomes" id="UP001311232"/>
    </source>
</evidence>
<dbReference type="GO" id="GO:0003714">
    <property type="term" value="F:transcription corepressor activity"/>
    <property type="evidence" value="ECO:0007669"/>
    <property type="project" value="TreeGrafter"/>
</dbReference>
<feature type="region of interest" description="Disordered" evidence="1">
    <location>
        <begin position="1"/>
        <end position="49"/>
    </location>
</feature>
<dbReference type="Gene3D" id="3.40.50.300">
    <property type="entry name" value="P-loop containing nucleotide triphosphate hydrolases"/>
    <property type="match status" value="1"/>
</dbReference>
<dbReference type="InterPro" id="IPR027417">
    <property type="entry name" value="P-loop_NTPase"/>
</dbReference>
<reference evidence="2 3" key="1">
    <citation type="submission" date="2021-06" db="EMBL/GenBank/DDBJ databases">
        <authorList>
            <person name="Palmer J.M."/>
        </authorList>
    </citation>
    <scope>NUCLEOTIDE SEQUENCE [LARGE SCALE GENOMIC DNA]</scope>
    <source>
        <strain evidence="2 3">MEX-2019</strain>
        <tissue evidence="2">Muscle</tissue>
    </source>
</reference>
<dbReference type="GO" id="GO:0000122">
    <property type="term" value="P:negative regulation of transcription by RNA polymerase II"/>
    <property type="evidence" value="ECO:0007669"/>
    <property type="project" value="TreeGrafter"/>
</dbReference>
<dbReference type="PANTHER" id="PTHR13308">
    <property type="entry name" value="NEDD4-BINDING PROTEIN 2-LIKE 1"/>
    <property type="match status" value="1"/>
</dbReference>
<proteinExistence type="predicted"/>
<accession>A0AAV9S9K1</accession>
<organism evidence="2 3">
    <name type="scientific">Crenichthys baileyi</name>
    <name type="common">White River springfish</name>
    <dbReference type="NCBI Taxonomy" id="28760"/>
    <lineage>
        <taxon>Eukaryota</taxon>
        <taxon>Metazoa</taxon>
        <taxon>Chordata</taxon>
        <taxon>Craniata</taxon>
        <taxon>Vertebrata</taxon>
        <taxon>Euteleostomi</taxon>
        <taxon>Actinopterygii</taxon>
        <taxon>Neopterygii</taxon>
        <taxon>Teleostei</taxon>
        <taxon>Neoteleostei</taxon>
        <taxon>Acanthomorphata</taxon>
        <taxon>Ovalentaria</taxon>
        <taxon>Atherinomorphae</taxon>
        <taxon>Cyprinodontiformes</taxon>
        <taxon>Goodeidae</taxon>
        <taxon>Crenichthys</taxon>
    </lineage>
</organism>
<dbReference type="AlphaFoldDB" id="A0AAV9S9K1"/>
<dbReference type="EMBL" id="JAHHUM010000671">
    <property type="protein sequence ID" value="KAK5617763.1"/>
    <property type="molecule type" value="Genomic_DNA"/>
</dbReference>
<dbReference type="PANTHER" id="PTHR13308:SF23">
    <property type="entry name" value="NEDD4-BINDING PROTEIN 2-LIKE 2"/>
    <property type="match status" value="1"/>
</dbReference>
<evidence type="ECO:0000313" key="2">
    <source>
        <dbReference type="EMBL" id="KAK5617763.1"/>
    </source>
</evidence>
<feature type="region of interest" description="Disordered" evidence="1">
    <location>
        <begin position="95"/>
        <end position="152"/>
    </location>
</feature>
<feature type="compositionally biased region" description="Polar residues" evidence="1">
    <location>
        <begin position="197"/>
        <end position="214"/>
    </location>
</feature>
<dbReference type="InterPro" id="IPR026302">
    <property type="entry name" value="NEDD4-bd_p2"/>
</dbReference>
<evidence type="ECO:0000256" key="1">
    <source>
        <dbReference type="SAM" id="MobiDB-lite"/>
    </source>
</evidence>
<gene>
    <name evidence="2" type="ORF">CRENBAI_000485</name>
</gene>
<feature type="region of interest" description="Disordered" evidence="1">
    <location>
        <begin position="195"/>
        <end position="214"/>
    </location>
</feature>
<evidence type="ECO:0008006" key="4">
    <source>
        <dbReference type="Google" id="ProtNLM"/>
    </source>
</evidence>
<keyword evidence="3" id="KW-1185">Reference proteome</keyword>
<dbReference type="GO" id="GO:0005634">
    <property type="term" value="C:nucleus"/>
    <property type="evidence" value="ECO:0007669"/>
    <property type="project" value="TreeGrafter"/>
</dbReference>